<name>A0A3B1CSK2_9ZZZZ</name>
<sequence>MSKSKPFDDIVIEQLKKDKDFAADYLSEALADEDPHVFLIALRRVMEARGVNMTDMARKSGLNREHLYRALSRRGNPAIYNVNKILPVLGYHLAIESTGARKRVKSRKGGRTSATH</sequence>
<organism evidence="1">
    <name type="scientific">hydrothermal vent metagenome</name>
    <dbReference type="NCBI Taxonomy" id="652676"/>
    <lineage>
        <taxon>unclassified sequences</taxon>
        <taxon>metagenomes</taxon>
        <taxon>ecological metagenomes</taxon>
    </lineage>
</organism>
<dbReference type="InterPro" id="IPR014057">
    <property type="entry name" value="HI1420"/>
</dbReference>
<dbReference type="PANTHER" id="PTHR40275">
    <property type="entry name" value="SSL7038 PROTEIN"/>
    <property type="match status" value="1"/>
</dbReference>
<dbReference type="NCBIfam" id="TIGR02684">
    <property type="entry name" value="dnstrm_HI1420"/>
    <property type="match status" value="1"/>
</dbReference>
<dbReference type="EMBL" id="UOGB01000155">
    <property type="protein sequence ID" value="VAX19647.1"/>
    <property type="molecule type" value="Genomic_DNA"/>
</dbReference>
<dbReference type="PANTHER" id="PTHR40275:SF1">
    <property type="entry name" value="SSL7038 PROTEIN"/>
    <property type="match status" value="1"/>
</dbReference>
<dbReference type="Pfam" id="PF21716">
    <property type="entry name" value="dnstrm_HI1420"/>
    <property type="match status" value="1"/>
</dbReference>
<dbReference type="GO" id="GO:0003677">
    <property type="term" value="F:DNA binding"/>
    <property type="evidence" value="ECO:0007669"/>
    <property type="project" value="InterPro"/>
</dbReference>
<evidence type="ECO:0000313" key="1">
    <source>
        <dbReference type="EMBL" id="VAX19647.1"/>
    </source>
</evidence>
<dbReference type="AlphaFoldDB" id="A0A3B1CSK2"/>
<dbReference type="InterPro" id="IPR010982">
    <property type="entry name" value="Lambda_DNA-bd_dom_sf"/>
</dbReference>
<accession>A0A3B1CSK2</accession>
<reference evidence="1" key="1">
    <citation type="submission" date="2018-06" db="EMBL/GenBank/DDBJ databases">
        <authorList>
            <person name="Zhirakovskaya E."/>
        </authorList>
    </citation>
    <scope>NUCLEOTIDE SEQUENCE</scope>
</reference>
<gene>
    <name evidence="1" type="ORF">MNBD_NITROSPINAE03-1067</name>
</gene>
<dbReference type="SUPFAM" id="SSF47413">
    <property type="entry name" value="lambda repressor-like DNA-binding domains"/>
    <property type="match status" value="1"/>
</dbReference>
<protein>
    <submittedName>
        <fullName evidence="1">Uncharacterized protein</fullName>
    </submittedName>
</protein>
<proteinExistence type="predicted"/>